<dbReference type="AlphaFoldDB" id="A0A226HHA6"/>
<organism evidence="1 2">
    <name type="scientific">Flavobacterium oncorhynchi</name>
    <dbReference type="NCBI Taxonomy" id="728056"/>
    <lineage>
        <taxon>Bacteria</taxon>
        <taxon>Pseudomonadati</taxon>
        <taxon>Bacteroidota</taxon>
        <taxon>Flavobacteriia</taxon>
        <taxon>Flavobacteriales</taxon>
        <taxon>Flavobacteriaceae</taxon>
        <taxon>Flavobacterium</taxon>
    </lineage>
</organism>
<name>A0A226HHA6_9FLAO</name>
<evidence type="ECO:0000313" key="1">
    <source>
        <dbReference type="EMBL" id="OXA93522.1"/>
    </source>
</evidence>
<comment type="caution">
    <text evidence="1">The sequence shown here is derived from an EMBL/GenBank/DDBJ whole genome shotgun (WGS) entry which is preliminary data.</text>
</comment>
<sequence>MEYEKYEYKGKITPLKAQKMLKDEGLNVTLEEATDILKFLANMADVAVRNFLKEKEDTL</sequence>
<accession>A0A226HHA6</accession>
<dbReference type="Proteomes" id="UP000198336">
    <property type="component" value="Unassembled WGS sequence"/>
</dbReference>
<protein>
    <submittedName>
        <fullName evidence="1">Uncharacterized protein</fullName>
    </submittedName>
</protein>
<gene>
    <name evidence="1" type="ORF">B0A75_20130</name>
</gene>
<proteinExistence type="predicted"/>
<dbReference type="RefSeq" id="WP_089056062.1">
    <property type="nucleotide sequence ID" value="NZ_MUHA01000044.1"/>
</dbReference>
<evidence type="ECO:0000313" key="2">
    <source>
        <dbReference type="Proteomes" id="UP000198336"/>
    </source>
</evidence>
<keyword evidence="2" id="KW-1185">Reference proteome</keyword>
<dbReference type="EMBL" id="MUHA01000044">
    <property type="protein sequence ID" value="OXA93522.1"/>
    <property type="molecule type" value="Genomic_DNA"/>
</dbReference>
<reference evidence="1 2" key="1">
    <citation type="submission" date="2016-11" db="EMBL/GenBank/DDBJ databases">
        <title>Whole genomes of Flavobacteriaceae.</title>
        <authorList>
            <person name="Stine C."/>
            <person name="Li C."/>
            <person name="Tadesse D."/>
        </authorList>
    </citation>
    <scope>NUCLEOTIDE SEQUENCE [LARGE SCALE GENOMIC DNA]</scope>
    <source>
        <strain evidence="1 2">CCUG 59446</strain>
    </source>
</reference>